<keyword evidence="8" id="KW-0695">RNA-directed DNA polymerase</keyword>
<dbReference type="SUPFAM" id="SSF56672">
    <property type="entry name" value="DNA/RNA polymerases"/>
    <property type="match status" value="1"/>
</dbReference>
<dbReference type="InterPro" id="IPR000477">
    <property type="entry name" value="RT_dom"/>
</dbReference>
<dbReference type="InterPro" id="IPR043502">
    <property type="entry name" value="DNA/RNA_pol_sf"/>
</dbReference>
<gene>
    <name evidence="11" type="primary">TY3B-I</name>
    <name evidence="11" type="ORF">TNCV_4415511</name>
</gene>
<dbReference type="GO" id="GO:0006508">
    <property type="term" value="P:proteolysis"/>
    <property type="evidence" value="ECO:0007669"/>
    <property type="project" value="UniProtKB-KW"/>
</dbReference>
<dbReference type="AlphaFoldDB" id="A0A8X6VE17"/>
<accession>A0A8X6VE17</accession>
<dbReference type="EMBL" id="BMAU01021244">
    <property type="protein sequence ID" value="GFY04463.1"/>
    <property type="molecule type" value="Genomic_DNA"/>
</dbReference>
<dbReference type="CDD" id="cd01647">
    <property type="entry name" value="RT_LTR"/>
    <property type="match status" value="1"/>
</dbReference>
<dbReference type="InterPro" id="IPR050951">
    <property type="entry name" value="Retrovirus_Pol_polyprotein"/>
</dbReference>
<evidence type="ECO:0000256" key="9">
    <source>
        <dbReference type="ARBA" id="ARBA00023268"/>
    </source>
</evidence>
<dbReference type="FunFam" id="3.10.10.10:FF:000007">
    <property type="entry name" value="Retrovirus-related Pol polyprotein from transposon 17.6-like Protein"/>
    <property type="match status" value="1"/>
</dbReference>
<reference evidence="11" key="1">
    <citation type="submission" date="2020-08" db="EMBL/GenBank/DDBJ databases">
        <title>Multicomponent nature underlies the extraordinary mechanical properties of spider dragline silk.</title>
        <authorList>
            <person name="Kono N."/>
            <person name="Nakamura H."/>
            <person name="Mori M."/>
            <person name="Yoshida Y."/>
            <person name="Ohtoshi R."/>
            <person name="Malay A.D."/>
            <person name="Moran D.A.P."/>
            <person name="Tomita M."/>
            <person name="Numata K."/>
            <person name="Arakawa K."/>
        </authorList>
    </citation>
    <scope>NUCLEOTIDE SEQUENCE</scope>
</reference>
<proteinExistence type="predicted"/>
<keyword evidence="6" id="KW-0255">Endonuclease</keyword>
<protein>
    <recommendedName>
        <fullName evidence="1">RNA-directed DNA polymerase</fullName>
        <ecNumber evidence="1">2.7.7.49</ecNumber>
    </recommendedName>
</protein>
<evidence type="ECO:0000259" key="10">
    <source>
        <dbReference type="PROSITE" id="PS50878"/>
    </source>
</evidence>
<dbReference type="PROSITE" id="PS50878">
    <property type="entry name" value="RT_POL"/>
    <property type="match status" value="1"/>
</dbReference>
<feature type="domain" description="Reverse transcriptase" evidence="10">
    <location>
        <begin position="1"/>
        <end position="150"/>
    </location>
</feature>
<keyword evidence="9" id="KW-0511">Multifunctional enzyme</keyword>
<dbReference type="Pfam" id="PF17919">
    <property type="entry name" value="RT_RNaseH_2"/>
    <property type="match status" value="1"/>
</dbReference>
<dbReference type="PANTHER" id="PTHR37984">
    <property type="entry name" value="PROTEIN CBG26694"/>
    <property type="match status" value="1"/>
</dbReference>
<keyword evidence="3" id="KW-0808">Transferase</keyword>
<dbReference type="Gene3D" id="3.30.70.270">
    <property type="match status" value="2"/>
</dbReference>
<evidence type="ECO:0000256" key="5">
    <source>
        <dbReference type="ARBA" id="ARBA00022722"/>
    </source>
</evidence>
<evidence type="ECO:0000256" key="6">
    <source>
        <dbReference type="ARBA" id="ARBA00022759"/>
    </source>
</evidence>
<sequence>MIGDFRALNAQTKKDKYPIPSILDFTSDLHGARIFSHIDFVKAFHQMPIASEDIHKTAICTPFGLFESTRMQFGLCNAASTFQRFIDEVTRGLKGVYAFIDDILIASQNVQEHTTNLRALFERLDYYGLTIKPSKCTFGVDNLKFLGFQVSSEGISPLPDRVDAIQKFPRPNTLTQLRRFLGMYNFYRRFIPKAAHILAPLIKFLEGHTNKKKPSRPSKNPQTPLEWAEEAENSFTAAKTALTDATLLKHPIPGATLSVWTDASNFAIGSSLMQLSNSNWEPIAFLSL</sequence>
<dbReference type="FunFam" id="3.30.70.270:FF:000020">
    <property type="entry name" value="Transposon Tf2-6 polyprotein-like Protein"/>
    <property type="match status" value="1"/>
</dbReference>
<evidence type="ECO:0000256" key="7">
    <source>
        <dbReference type="ARBA" id="ARBA00022801"/>
    </source>
</evidence>
<name>A0A8X6VE17_TRICX</name>
<dbReference type="GO" id="GO:0008233">
    <property type="term" value="F:peptidase activity"/>
    <property type="evidence" value="ECO:0007669"/>
    <property type="project" value="UniProtKB-KW"/>
</dbReference>
<keyword evidence="7" id="KW-0378">Hydrolase</keyword>
<dbReference type="Proteomes" id="UP000887159">
    <property type="component" value="Unassembled WGS sequence"/>
</dbReference>
<comment type="caution">
    <text evidence="11">The sequence shown here is derived from an EMBL/GenBank/DDBJ whole genome shotgun (WGS) entry which is preliminary data.</text>
</comment>
<evidence type="ECO:0000256" key="2">
    <source>
        <dbReference type="ARBA" id="ARBA00022670"/>
    </source>
</evidence>
<evidence type="ECO:0000256" key="8">
    <source>
        <dbReference type="ARBA" id="ARBA00022918"/>
    </source>
</evidence>
<dbReference type="InterPro" id="IPR043128">
    <property type="entry name" value="Rev_trsase/Diguanyl_cyclase"/>
</dbReference>
<evidence type="ECO:0000256" key="1">
    <source>
        <dbReference type="ARBA" id="ARBA00012493"/>
    </source>
</evidence>
<dbReference type="Pfam" id="PF00078">
    <property type="entry name" value="RVT_1"/>
    <property type="match status" value="1"/>
</dbReference>
<evidence type="ECO:0000256" key="4">
    <source>
        <dbReference type="ARBA" id="ARBA00022695"/>
    </source>
</evidence>
<keyword evidence="4" id="KW-0548">Nucleotidyltransferase</keyword>
<evidence type="ECO:0000313" key="12">
    <source>
        <dbReference type="Proteomes" id="UP000887159"/>
    </source>
</evidence>
<dbReference type="Gene3D" id="3.10.10.10">
    <property type="entry name" value="HIV Type 1 Reverse Transcriptase, subunit A, domain 1"/>
    <property type="match status" value="1"/>
</dbReference>
<dbReference type="EC" id="2.7.7.49" evidence="1"/>
<keyword evidence="12" id="KW-1185">Reference proteome</keyword>
<dbReference type="GO" id="GO:0003964">
    <property type="term" value="F:RNA-directed DNA polymerase activity"/>
    <property type="evidence" value="ECO:0007669"/>
    <property type="project" value="UniProtKB-KW"/>
</dbReference>
<dbReference type="GO" id="GO:0004519">
    <property type="term" value="F:endonuclease activity"/>
    <property type="evidence" value="ECO:0007669"/>
    <property type="project" value="UniProtKB-KW"/>
</dbReference>
<organism evidence="11 12">
    <name type="scientific">Trichonephila clavipes</name>
    <name type="common">Golden silk orbweaver</name>
    <name type="synonym">Nephila clavipes</name>
    <dbReference type="NCBI Taxonomy" id="2585209"/>
    <lineage>
        <taxon>Eukaryota</taxon>
        <taxon>Metazoa</taxon>
        <taxon>Ecdysozoa</taxon>
        <taxon>Arthropoda</taxon>
        <taxon>Chelicerata</taxon>
        <taxon>Arachnida</taxon>
        <taxon>Araneae</taxon>
        <taxon>Araneomorphae</taxon>
        <taxon>Entelegynae</taxon>
        <taxon>Araneoidea</taxon>
        <taxon>Nephilidae</taxon>
        <taxon>Trichonephila</taxon>
    </lineage>
</organism>
<evidence type="ECO:0000256" key="3">
    <source>
        <dbReference type="ARBA" id="ARBA00022679"/>
    </source>
</evidence>
<keyword evidence="5" id="KW-0540">Nuclease</keyword>
<evidence type="ECO:0000313" key="11">
    <source>
        <dbReference type="EMBL" id="GFY04463.1"/>
    </source>
</evidence>
<dbReference type="PANTHER" id="PTHR37984:SF5">
    <property type="entry name" value="PROTEIN NYNRIN-LIKE"/>
    <property type="match status" value="1"/>
</dbReference>
<keyword evidence="2" id="KW-0645">Protease</keyword>
<dbReference type="InterPro" id="IPR041577">
    <property type="entry name" value="RT_RNaseH_2"/>
</dbReference>